<dbReference type="EMBL" id="JACYTO010000001">
    <property type="protein sequence ID" value="MBD8502405.1"/>
    <property type="molecule type" value="Genomic_DNA"/>
</dbReference>
<evidence type="ECO:0000259" key="1">
    <source>
        <dbReference type="Pfam" id="PF10006"/>
    </source>
</evidence>
<dbReference type="InterPro" id="IPR018720">
    <property type="entry name" value="DUF2249"/>
</dbReference>
<comment type="caution">
    <text evidence="2">The sequence shown here is derived from an EMBL/GenBank/DDBJ whole genome shotgun (WGS) entry which is preliminary data.</text>
</comment>
<name>A0ABR9B7T5_9RHOO</name>
<dbReference type="Proteomes" id="UP000603602">
    <property type="component" value="Unassembled WGS sequence"/>
</dbReference>
<evidence type="ECO:0000313" key="2">
    <source>
        <dbReference type="EMBL" id="MBD8502405.1"/>
    </source>
</evidence>
<dbReference type="RefSeq" id="WP_187717189.1">
    <property type="nucleotide sequence ID" value="NZ_JACTAH010000001.1"/>
</dbReference>
<gene>
    <name evidence="2" type="ORF">IFO67_05875</name>
</gene>
<organism evidence="2 3">
    <name type="scientific">Thauera sedimentorum</name>
    <dbReference type="NCBI Taxonomy" id="2767595"/>
    <lineage>
        <taxon>Bacteria</taxon>
        <taxon>Pseudomonadati</taxon>
        <taxon>Pseudomonadota</taxon>
        <taxon>Betaproteobacteria</taxon>
        <taxon>Rhodocyclales</taxon>
        <taxon>Zoogloeaceae</taxon>
        <taxon>Thauera</taxon>
    </lineage>
</organism>
<reference evidence="3" key="1">
    <citation type="submission" date="2023-07" db="EMBL/GenBank/DDBJ databases">
        <title>Thauera sp. CAU 1555 isolated from sand of Yaerae Beach.</title>
        <authorList>
            <person name="Kim W."/>
        </authorList>
    </citation>
    <scope>NUCLEOTIDE SEQUENCE [LARGE SCALE GENOMIC DNA]</scope>
    <source>
        <strain evidence="3">CAU 1555</strain>
    </source>
</reference>
<dbReference type="SUPFAM" id="SSF64307">
    <property type="entry name" value="SirA-like"/>
    <property type="match status" value="1"/>
</dbReference>
<dbReference type="InterPro" id="IPR036868">
    <property type="entry name" value="TusA-like_sf"/>
</dbReference>
<feature type="domain" description="DUF2249" evidence="1">
    <location>
        <begin position="5"/>
        <end position="68"/>
    </location>
</feature>
<evidence type="ECO:0000313" key="3">
    <source>
        <dbReference type="Proteomes" id="UP000603602"/>
    </source>
</evidence>
<dbReference type="Pfam" id="PF10006">
    <property type="entry name" value="DUF2249"/>
    <property type="match status" value="1"/>
</dbReference>
<accession>A0ABR9B7T5</accession>
<dbReference type="Gene3D" id="3.30.110.40">
    <property type="entry name" value="TusA-like domain"/>
    <property type="match status" value="1"/>
</dbReference>
<keyword evidence="3" id="KW-1185">Reference proteome</keyword>
<proteinExistence type="predicted"/>
<protein>
    <submittedName>
        <fullName evidence="2">DUF2249 domain-containing protein</fullName>
    </submittedName>
</protein>
<sequence>MSDKVIDARGLEPPEPFELAMEALADLPEGETLTLLLDRTPWPLLRMLDRDGTRYEYEVRDDAVEVRIGGL</sequence>